<dbReference type="PROSITE" id="PS51007">
    <property type="entry name" value="CYTC"/>
    <property type="match status" value="3"/>
</dbReference>
<evidence type="ECO:0000256" key="2">
    <source>
        <dbReference type="ARBA" id="ARBA00022475"/>
    </source>
</evidence>
<feature type="domain" description="Cytochrome c" evidence="12">
    <location>
        <begin position="186"/>
        <end position="302"/>
    </location>
</feature>
<name>A0A829YIB1_9GAMM</name>
<dbReference type="Gene3D" id="1.10.760.10">
    <property type="entry name" value="Cytochrome c-like domain"/>
    <property type="match status" value="3"/>
</dbReference>
<feature type="binding site" description="covalent" evidence="9">
    <location>
        <position position="58"/>
    </location>
    <ligand>
        <name>heme c</name>
        <dbReference type="ChEBI" id="CHEBI:61717"/>
        <label>1</label>
    </ligand>
</feature>
<gene>
    <name evidence="13" type="ORF">GCM10011487_42560</name>
</gene>
<sequence length="425" mass="45884">MGYCMVLAKLAARSALAFAWGAMFGALLSAAPVAADSDERTELEHGEYLVRAANCVSCHTQPGGAVFAGGVPFPTDFGTIYSTNITPDEATGIGGWSFEQFEAAMRGGVRPDGQHLYPAFPYPSFTKIDDADLRALYAYFMNLKPVTAPARENELKFPYSQRSLLGMWKSMYFDAGRFVADAGRSAQWNRGAYLVEALAHCSACHSPRNFMGAEQAHSLYTGGVLQEIDEERGPVVRGAPNLTPSPQGLGAWSEDDIAAYLKLGSNTRTHLMGTMNEVVLNSTRHLSEADTRAMAVYLKSLPAKAQSNARPSEKVMELGAKQYDIHCGTCHLPTGQGSVDTGPSLAGSAFAQAPDASSLIDLVLNGPRLPVEPPSKEWRMHAWQAMPAFAQKLSDEQAAALLTFVRNSWGNAAGEVEPKDIDRLR</sequence>
<evidence type="ECO:0000256" key="6">
    <source>
        <dbReference type="ARBA" id="ARBA00022737"/>
    </source>
</evidence>
<feature type="signal peptide" evidence="11">
    <location>
        <begin position="1"/>
        <end position="19"/>
    </location>
</feature>
<dbReference type="PIRSF" id="PIRSF000018">
    <property type="entry name" value="Mb_ADH_cyt_c"/>
    <property type="match status" value="1"/>
</dbReference>
<dbReference type="Pfam" id="PF00034">
    <property type="entry name" value="Cytochrom_C"/>
    <property type="match status" value="3"/>
</dbReference>
<dbReference type="SUPFAM" id="SSF46626">
    <property type="entry name" value="Cytochrome c"/>
    <property type="match status" value="3"/>
</dbReference>
<feature type="binding site" description="covalent" evidence="9">
    <location>
        <position position="55"/>
    </location>
    <ligand>
        <name>heme c</name>
        <dbReference type="ChEBI" id="CHEBI:61717"/>
        <label>1</label>
    </ligand>
</feature>
<feature type="domain" description="Cytochrome c" evidence="12">
    <location>
        <begin position="314"/>
        <end position="409"/>
    </location>
</feature>
<keyword evidence="5 11" id="KW-0732">Signal</keyword>
<keyword evidence="3 9" id="KW-0349">Heme</keyword>
<comment type="cofactor">
    <cofactor evidence="9">
        <name>heme c</name>
        <dbReference type="ChEBI" id="CHEBI:61717"/>
    </cofactor>
    <text evidence="9">Binds 3 heme c groups covalently per subunit.</text>
</comment>
<dbReference type="GO" id="GO:0005886">
    <property type="term" value="C:plasma membrane"/>
    <property type="evidence" value="ECO:0007669"/>
    <property type="project" value="UniProtKB-SubCell"/>
</dbReference>
<keyword evidence="8" id="KW-0472">Membrane</keyword>
<dbReference type="InterPro" id="IPR014353">
    <property type="entry name" value="Membr-bd_ADH_cyt_c"/>
</dbReference>
<evidence type="ECO:0000256" key="10">
    <source>
        <dbReference type="PIRSR" id="PIRSR000018-51"/>
    </source>
</evidence>
<evidence type="ECO:0000256" key="11">
    <source>
        <dbReference type="SAM" id="SignalP"/>
    </source>
</evidence>
<accession>A0A829YIB1</accession>
<evidence type="ECO:0000256" key="1">
    <source>
        <dbReference type="ARBA" id="ARBA00004236"/>
    </source>
</evidence>
<keyword evidence="7 10" id="KW-0408">Iron</keyword>
<evidence type="ECO:0000256" key="7">
    <source>
        <dbReference type="ARBA" id="ARBA00023004"/>
    </source>
</evidence>
<organism evidence="13 14">
    <name type="scientific">Steroidobacter agaridevorans</name>
    <dbReference type="NCBI Taxonomy" id="2695856"/>
    <lineage>
        <taxon>Bacteria</taxon>
        <taxon>Pseudomonadati</taxon>
        <taxon>Pseudomonadota</taxon>
        <taxon>Gammaproteobacteria</taxon>
        <taxon>Steroidobacterales</taxon>
        <taxon>Steroidobacteraceae</taxon>
        <taxon>Steroidobacter</taxon>
    </lineage>
</organism>
<evidence type="ECO:0000256" key="8">
    <source>
        <dbReference type="ARBA" id="ARBA00023136"/>
    </source>
</evidence>
<keyword evidence="6" id="KW-0677">Repeat</keyword>
<feature type="chain" id="PRO_5033027993" evidence="11">
    <location>
        <begin position="20"/>
        <end position="425"/>
    </location>
</feature>
<evidence type="ECO:0000256" key="4">
    <source>
        <dbReference type="ARBA" id="ARBA00022723"/>
    </source>
</evidence>
<proteinExistence type="predicted"/>
<dbReference type="InterPro" id="IPR051459">
    <property type="entry name" value="Cytochrome_c-type_DH"/>
</dbReference>
<feature type="domain" description="Cytochrome c" evidence="12">
    <location>
        <begin position="41"/>
        <end position="144"/>
    </location>
</feature>
<keyword evidence="14" id="KW-1185">Reference proteome</keyword>
<evidence type="ECO:0000256" key="3">
    <source>
        <dbReference type="ARBA" id="ARBA00022617"/>
    </source>
</evidence>
<comment type="subcellular location">
    <subcellularLocation>
        <location evidence="1">Cell membrane</location>
    </subcellularLocation>
</comment>
<dbReference type="GO" id="GO:0009055">
    <property type="term" value="F:electron transfer activity"/>
    <property type="evidence" value="ECO:0007669"/>
    <property type="project" value="InterPro"/>
</dbReference>
<evidence type="ECO:0000256" key="5">
    <source>
        <dbReference type="ARBA" id="ARBA00022729"/>
    </source>
</evidence>
<keyword evidence="4 10" id="KW-0479">Metal-binding</keyword>
<dbReference type="GO" id="GO:0005506">
    <property type="term" value="F:iron ion binding"/>
    <property type="evidence" value="ECO:0007669"/>
    <property type="project" value="InterPro"/>
</dbReference>
<feature type="binding site" description="axial binding residue" evidence="10">
    <location>
        <position position="59"/>
    </location>
    <ligand>
        <name>heme c</name>
        <dbReference type="ChEBI" id="CHEBI:61717"/>
        <label>1</label>
    </ligand>
    <ligandPart>
        <name>Fe</name>
        <dbReference type="ChEBI" id="CHEBI:18248"/>
    </ligandPart>
</feature>
<feature type="binding site" description="axial binding residue" evidence="10">
    <location>
        <position position="331"/>
    </location>
    <ligand>
        <name>heme c</name>
        <dbReference type="ChEBI" id="CHEBI:61717"/>
        <label>3</label>
    </ligand>
    <ligandPart>
        <name>Fe</name>
        <dbReference type="ChEBI" id="CHEBI:18248"/>
    </ligandPart>
</feature>
<dbReference type="AlphaFoldDB" id="A0A829YIB1"/>
<reference evidence="14" key="1">
    <citation type="submission" date="2020-01" db="EMBL/GenBank/DDBJ databases">
        <title>'Steroidobacter agaridevorans' sp. nov., agar-degrading bacteria isolated from rhizosphere soils.</title>
        <authorList>
            <person name="Ikenaga M."/>
            <person name="Kataoka M."/>
            <person name="Murouchi A."/>
            <person name="Katsuragi S."/>
            <person name="Sakai M."/>
        </authorList>
    </citation>
    <scope>NUCLEOTIDE SEQUENCE [LARGE SCALE GENOMIC DNA]</scope>
    <source>
        <strain evidence="14">YU21-B</strain>
    </source>
</reference>
<evidence type="ECO:0000313" key="13">
    <source>
        <dbReference type="EMBL" id="GFE82256.1"/>
    </source>
</evidence>
<feature type="binding site" description="covalent" evidence="9">
    <location>
        <position position="330"/>
    </location>
    <ligand>
        <name>heme c</name>
        <dbReference type="ChEBI" id="CHEBI:61717"/>
        <label>3</label>
    </ligand>
</feature>
<evidence type="ECO:0000256" key="9">
    <source>
        <dbReference type="PIRSR" id="PIRSR000018-50"/>
    </source>
</evidence>
<comment type="caution">
    <text evidence="13">The sequence shown here is derived from an EMBL/GenBank/DDBJ whole genome shotgun (WGS) entry which is preliminary data.</text>
</comment>
<dbReference type="InterPro" id="IPR009056">
    <property type="entry name" value="Cyt_c-like_dom"/>
</dbReference>
<feature type="binding site" description="covalent" evidence="9">
    <location>
        <position position="204"/>
    </location>
    <ligand>
        <name>heme c</name>
        <dbReference type="ChEBI" id="CHEBI:61717"/>
        <label>2</label>
    </ligand>
</feature>
<dbReference type="GO" id="GO:0020037">
    <property type="term" value="F:heme binding"/>
    <property type="evidence" value="ECO:0007669"/>
    <property type="project" value="InterPro"/>
</dbReference>
<dbReference type="EMBL" id="BLJN01000004">
    <property type="protein sequence ID" value="GFE82256.1"/>
    <property type="molecule type" value="Genomic_DNA"/>
</dbReference>
<dbReference type="GO" id="GO:0016614">
    <property type="term" value="F:oxidoreductase activity, acting on CH-OH group of donors"/>
    <property type="evidence" value="ECO:0007669"/>
    <property type="project" value="InterPro"/>
</dbReference>
<evidence type="ECO:0000259" key="12">
    <source>
        <dbReference type="PROSITE" id="PS51007"/>
    </source>
</evidence>
<evidence type="ECO:0000313" key="14">
    <source>
        <dbReference type="Proteomes" id="UP000445000"/>
    </source>
</evidence>
<keyword evidence="2" id="KW-1003">Cell membrane</keyword>
<dbReference type="InterPro" id="IPR036909">
    <property type="entry name" value="Cyt_c-like_dom_sf"/>
</dbReference>
<feature type="binding site" description="axial binding residue" evidence="10">
    <location>
        <position position="205"/>
    </location>
    <ligand>
        <name>heme c</name>
        <dbReference type="ChEBI" id="CHEBI:61717"/>
        <label>2</label>
    </ligand>
    <ligandPart>
        <name>Fe</name>
        <dbReference type="ChEBI" id="CHEBI:18248"/>
    </ligandPart>
</feature>
<dbReference type="PANTHER" id="PTHR35008:SF8">
    <property type="entry name" value="ALCOHOL DEHYDROGENASE CYTOCHROME C SUBUNIT"/>
    <property type="match status" value="1"/>
</dbReference>
<feature type="binding site" description="covalent" evidence="9">
    <location>
        <position position="201"/>
    </location>
    <ligand>
        <name>heme c</name>
        <dbReference type="ChEBI" id="CHEBI:61717"/>
        <label>2</label>
    </ligand>
</feature>
<feature type="binding site" description="covalent" evidence="9">
    <location>
        <position position="327"/>
    </location>
    <ligand>
        <name>heme c</name>
        <dbReference type="ChEBI" id="CHEBI:61717"/>
        <label>3</label>
    </ligand>
</feature>
<dbReference type="PANTHER" id="PTHR35008">
    <property type="entry name" value="BLL4482 PROTEIN-RELATED"/>
    <property type="match status" value="1"/>
</dbReference>
<protein>
    <submittedName>
        <fullName evidence="13">Cytochrome c</fullName>
    </submittedName>
</protein>
<dbReference type="Proteomes" id="UP000445000">
    <property type="component" value="Unassembled WGS sequence"/>
</dbReference>